<evidence type="ECO:0000256" key="5">
    <source>
        <dbReference type="ARBA" id="ARBA00022989"/>
    </source>
</evidence>
<evidence type="ECO:0000256" key="8">
    <source>
        <dbReference type="ARBA" id="ARBA00038077"/>
    </source>
</evidence>
<dbReference type="PANTHER" id="PTHR33968:SF1">
    <property type="entry name" value="PROTEIN PET100 HOMOLOG, MITOCHONDRIAL"/>
    <property type="match status" value="1"/>
</dbReference>
<dbReference type="Proteomes" id="UP000887116">
    <property type="component" value="Unassembled WGS sequence"/>
</dbReference>
<gene>
    <name evidence="9" type="primary">NCL1_12217</name>
    <name evidence="9" type="ORF">TNCT_684571</name>
</gene>
<evidence type="ECO:0000256" key="6">
    <source>
        <dbReference type="ARBA" id="ARBA00023128"/>
    </source>
</evidence>
<dbReference type="PANTHER" id="PTHR33968">
    <property type="entry name" value="PROTEIN PET100 HOMOLOG, MITOCHONDRIAL"/>
    <property type="match status" value="1"/>
</dbReference>
<proteinExistence type="inferred from homology"/>
<evidence type="ECO:0000256" key="2">
    <source>
        <dbReference type="ARBA" id="ARBA00004325"/>
    </source>
</evidence>
<dbReference type="EMBL" id="BMAO01013306">
    <property type="protein sequence ID" value="GFQ87805.1"/>
    <property type="molecule type" value="Genomic_DNA"/>
</dbReference>
<keyword evidence="5" id="KW-1133">Transmembrane helix</keyword>
<keyword evidence="6" id="KW-0496">Mitochondrion</keyword>
<protein>
    <recommendedName>
        <fullName evidence="11">Protein PET100 homolog, mitochondrial</fullName>
    </recommendedName>
</protein>
<dbReference type="GO" id="GO:0033617">
    <property type="term" value="P:mitochondrial respiratory chain complex IV assembly"/>
    <property type="evidence" value="ECO:0007669"/>
    <property type="project" value="InterPro"/>
</dbReference>
<evidence type="ECO:0000256" key="7">
    <source>
        <dbReference type="ARBA" id="ARBA00023136"/>
    </source>
</evidence>
<dbReference type="Pfam" id="PF09803">
    <property type="entry name" value="Pet100"/>
    <property type="match status" value="1"/>
</dbReference>
<evidence type="ECO:0000313" key="9">
    <source>
        <dbReference type="EMBL" id="GFQ87805.1"/>
    </source>
</evidence>
<evidence type="ECO:0000256" key="4">
    <source>
        <dbReference type="ARBA" id="ARBA00022946"/>
    </source>
</evidence>
<keyword evidence="7" id="KW-0472">Membrane</keyword>
<keyword evidence="10" id="KW-1185">Reference proteome</keyword>
<dbReference type="InterPro" id="IPR018625">
    <property type="entry name" value="Pet100"/>
</dbReference>
<keyword evidence="4" id="KW-0809">Transit peptide</keyword>
<dbReference type="GO" id="GO:0051082">
    <property type="term" value="F:unfolded protein binding"/>
    <property type="evidence" value="ECO:0007669"/>
    <property type="project" value="TreeGrafter"/>
</dbReference>
<name>A0A8X6FRP0_TRICU</name>
<reference evidence="9" key="1">
    <citation type="submission" date="2020-07" db="EMBL/GenBank/DDBJ databases">
        <title>Multicomponent nature underlies the extraordinary mechanical properties of spider dragline silk.</title>
        <authorList>
            <person name="Kono N."/>
            <person name="Nakamura H."/>
            <person name="Mori M."/>
            <person name="Yoshida Y."/>
            <person name="Ohtoshi R."/>
            <person name="Malay A.D."/>
            <person name="Moran D.A.P."/>
            <person name="Tomita M."/>
            <person name="Numata K."/>
            <person name="Arakawa K."/>
        </authorList>
    </citation>
    <scope>NUCLEOTIDE SEQUENCE</scope>
</reference>
<accession>A0A8X6FRP0</accession>
<organism evidence="9 10">
    <name type="scientific">Trichonephila clavata</name>
    <name type="common">Joro spider</name>
    <name type="synonym">Nephila clavata</name>
    <dbReference type="NCBI Taxonomy" id="2740835"/>
    <lineage>
        <taxon>Eukaryota</taxon>
        <taxon>Metazoa</taxon>
        <taxon>Ecdysozoa</taxon>
        <taxon>Arthropoda</taxon>
        <taxon>Chelicerata</taxon>
        <taxon>Arachnida</taxon>
        <taxon>Araneae</taxon>
        <taxon>Araneomorphae</taxon>
        <taxon>Entelegynae</taxon>
        <taxon>Araneoidea</taxon>
        <taxon>Nephilidae</taxon>
        <taxon>Trichonephila</taxon>
    </lineage>
</organism>
<dbReference type="OrthoDB" id="18175at2759"/>
<comment type="similarity">
    <text evidence="8">Belongs to the PET100 family.</text>
</comment>
<sequence length="79" mass="9761">MGNWQLEVFKLGLYISFPVGIFYVFNQPQLFEEWVVKTRRQLYPPIDDEGRLKFKEEIRNRRRLQMEKELLEKLKEVEK</sequence>
<evidence type="ECO:0008006" key="11">
    <source>
        <dbReference type="Google" id="ProtNLM"/>
    </source>
</evidence>
<comment type="caution">
    <text evidence="9">The sequence shown here is derived from an EMBL/GenBank/DDBJ whole genome shotgun (WGS) entry which is preliminary data.</text>
</comment>
<evidence type="ECO:0000256" key="1">
    <source>
        <dbReference type="ARBA" id="ARBA00004167"/>
    </source>
</evidence>
<dbReference type="GO" id="GO:0005743">
    <property type="term" value="C:mitochondrial inner membrane"/>
    <property type="evidence" value="ECO:0007669"/>
    <property type="project" value="TreeGrafter"/>
</dbReference>
<evidence type="ECO:0000313" key="10">
    <source>
        <dbReference type="Proteomes" id="UP000887116"/>
    </source>
</evidence>
<evidence type="ECO:0000256" key="3">
    <source>
        <dbReference type="ARBA" id="ARBA00022692"/>
    </source>
</evidence>
<keyword evidence="3" id="KW-0812">Transmembrane</keyword>
<dbReference type="AlphaFoldDB" id="A0A8X6FRP0"/>
<comment type="subcellular location">
    <subcellularLocation>
        <location evidence="1">Membrane</location>
        <topology evidence="1">Single-pass membrane protein</topology>
    </subcellularLocation>
    <subcellularLocation>
        <location evidence="2">Mitochondrion membrane</location>
    </subcellularLocation>
</comment>